<comment type="catalytic activity">
    <reaction evidence="5">
        <text>GTP + H2O = GDP + phosphate + H(+)</text>
        <dbReference type="Rhea" id="RHEA:19669"/>
        <dbReference type="ChEBI" id="CHEBI:15377"/>
        <dbReference type="ChEBI" id="CHEBI:15378"/>
        <dbReference type="ChEBI" id="CHEBI:37565"/>
        <dbReference type="ChEBI" id="CHEBI:43474"/>
        <dbReference type="ChEBI" id="CHEBI:58189"/>
    </reaction>
    <physiologicalReaction direction="left-to-right" evidence="5">
        <dbReference type="Rhea" id="RHEA:19670"/>
    </physiologicalReaction>
</comment>
<accession>A0A1F8CV42</accession>
<dbReference type="PANTHER" id="PTHR13748:SF62">
    <property type="entry name" value="COBW DOMAIN-CONTAINING PROTEIN"/>
    <property type="match status" value="1"/>
</dbReference>
<dbReference type="InterPro" id="IPR051316">
    <property type="entry name" value="Zinc-reg_GTPase_activator"/>
</dbReference>
<dbReference type="SUPFAM" id="SSF52540">
    <property type="entry name" value="P-loop containing nucleoside triphosphate hydrolases"/>
    <property type="match status" value="1"/>
</dbReference>
<comment type="caution">
    <text evidence="8">The sequence shown here is derived from an EMBL/GenBank/DDBJ whole genome shotgun (WGS) entry which is preliminary data.</text>
</comment>
<dbReference type="GO" id="GO:0000166">
    <property type="term" value="F:nucleotide binding"/>
    <property type="evidence" value="ECO:0007669"/>
    <property type="project" value="UniProtKB-KW"/>
</dbReference>
<dbReference type="InterPro" id="IPR003495">
    <property type="entry name" value="CobW/HypB/UreG_nucleotide-bd"/>
</dbReference>
<sequence>MKEKTVPTLLITGFLGSGKTTFINWLLQNHSDKYISVLLNEFGDEKLESQFIKQKKGDVIELTNGCMCCLAKSDVPRAIRFILEKSPKTKHLFIESSGLSDPEPVRSILNDPSLSDFIHFDANICIVDALNFTKNLPQHPIILSQVGDADLVIISKVNLCKKEDIDKLTSSLSTIIPGVKLLQFTQTLPAEIFLDQTLKYSHPVQKNLLEKTHTSPNHELYNSFIYKTDKEVDISKLIEIIRNLPRQIIRVKGIVFVNKKSLKYKIQLVGSRLDVKTQKSSLKTGPKTIILFVGTKFDTKTLAQKLDYCIQTDSN</sequence>
<dbReference type="InterPro" id="IPR011629">
    <property type="entry name" value="CobW-like_C"/>
</dbReference>
<keyword evidence="1" id="KW-0547">Nucleotide-binding</keyword>
<dbReference type="Gene3D" id="3.30.1220.10">
    <property type="entry name" value="CobW-like, C-terminal domain"/>
    <property type="match status" value="1"/>
</dbReference>
<protein>
    <recommendedName>
        <fullName evidence="10">CobW C-terminal domain-containing protein</fullName>
    </recommendedName>
</protein>
<evidence type="ECO:0000256" key="1">
    <source>
        <dbReference type="ARBA" id="ARBA00022741"/>
    </source>
</evidence>
<evidence type="ECO:0000259" key="7">
    <source>
        <dbReference type="Pfam" id="PF07683"/>
    </source>
</evidence>
<evidence type="ECO:0000256" key="3">
    <source>
        <dbReference type="ARBA" id="ARBA00023186"/>
    </source>
</evidence>
<dbReference type="STRING" id="1802538.A2382_01725"/>
<feature type="domain" description="CobW/HypB/UreG nucleotide-binding" evidence="6">
    <location>
        <begin position="7"/>
        <end position="180"/>
    </location>
</feature>
<dbReference type="Gene3D" id="3.40.50.300">
    <property type="entry name" value="P-loop containing nucleotide triphosphate hydrolases"/>
    <property type="match status" value="1"/>
</dbReference>
<dbReference type="EMBL" id="MGHY01000004">
    <property type="protein sequence ID" value="OGM80142.1"/>
    <property type="molecule type" value="Genomic_DNA"/>
</dbReference>
<dbReference type="InterPro" id="IPR027417">
    <property type="entry name" value="P-loop_NTPase"/>
</dbReference>
<organism evidence="8 9">
    <name type="scientific">Candidatus Woesebacteria bacterium RIFOXYB1_FULL_38_16</name>
    <dbReference type="NCBI Taxonomy" id="1802538"/>
    <lineage>
        <taxon>Bacteria</taxon>
        <taxon>Candidatus Woeseibacteriota</taxon>
    </lineage>
</organism>
<evidence type="ECO:0000313" key="8">
    <source>
        <dbReference type="EMBL" id="OGM80142.1"/>
    </source>
</evidence>
<name>A0A1F8CV42_9BACT</name>
<dbReference type="Pfam" id="PF02492">
    <property type="entry name" value="cobW"/>
    <property type="match status" value="1"/>
</dbReference>
<evidence type="ECO:0000313" key="9">
    <source>
        <dbReference type="Proteomes" id="UP000178999"/>
    </source>
</evidence>
<dbReference type="InterPro" id="IPR036627">
    <property type="entry name" value="CobW-likC_sf"/>
</dbReference>
<gene>
    <name evidence="8" type="ORF">A2382_01725</name>
</gene>
<feature type="domain" description="CobW C-terminal" evidence="7">
    <location>
        <begin position="222"/>
        <end position="309"/>
    </location>
</feature>
<comment type="similarity">
    <text evidence="4">Belongs to the SIMIBI class G3E GTPase family. ZNG1 subfamily.</text>
</comment>
<evidence type="ECO:0000256" key="2">
    <source>
        <dbReference type="ARBA" id="ARBA00022801"/>
    </source>
</evidence>
<dbReference type="CDD" id="cd03112">
    <property type="entry name" value="CobW-like"/>
    <property type="match status" value="1"/>
</dbReference>
<dbReference type="PANTHER" id="PTHR13748">
    <property type="entry name" value="COBW-RELATED"/>
    <property type="match status" value="1"/>
</dbReference>
<evidence type="ECO:0000256" key="4">
    <source>
        <dbReference type="ARBA" id="ARBA00034320"/>
    </source>
</evidence>
<proteinExistence type="inferred from homology"/>
<dbReference type="AlphaFoldDB" id="A0A1F8CV42"/>
<keyword evidence="3" id="KW-0143">Chaperone</keyword>
<dbReference type="Proteomes" id="UP000178999">
    <property type="component" value="Unassembled WGS sequence"/>
</dbReference>
<dbReference type="Pfam" id="PF07683">
    <property type="entry name" value="CobW_C"/>
    <property type="match status" value="1"/>
</dbReference>
<reference evidence="8 9" key="1">
    <citation type="journal article" date="2016" name="Nat. Commun.">
        <title>Thousands of microbial genomes shed light on interconnected biogeochemical processes in an aquifer system.</title>
        <authorList>
            <person name="Anantharaman K."/>
            <person name="Brown C.T."/>
            <person name="Hug L.A."/>
            <person name="Sharon I."/>
            <person name="Castelle C.J."/>
            <person name="Probst A.J."/>
            <person name="Thomas B.C."/>
            <person name="Singh A."/>
            <person name="Wilkins M.J."/>
            <person name="Karaoz U."/>
            <person name="Brodie E.L."/>
            <person name="Williams K.H."/>
            <person name="Hubbard S.S."/>
            <person name="Banfield J.F."/>
        </authorList>
    </citation>
    <scope>NUCLEOTIDE SEQUENCE [LARGE SCALE GENOMIC DNA]</scope>
</reference>
<keyword evidence="2" id="KW-0378">Hydrolase</keyword>
<dbReference type="GO" id="GO:0005737">
    <property type="term" value="C:cytoplasm"/>
    <property type="evidence" value="ECO:0007669"/>
    <property type="project" value="TreeGrafter"/>
</dbReference>
<dbReference type="SUPFAM" id="SSF90002">
    <property type="entry name" value="Hypothetical protein YjiA, C-terminal domain"/>
    <property type="match status" value="1"/>
</dbReference>
<evidence type="ECO:0008006" key="10">
    <source>
        <dbReference type="Google" id="ProtNLM"/>
    </source>
</evidence>
<evidence type="ECO:0000256" key="5">
    <source>
        <dbReference type="ARBA" id="ARBA00049117"/>
    </source>
</evidence>
<dbReference type="GO" id="GO:0016787">
    <property type="term" value="F:hydrolase activity"/>
    <property type="evidence" value="ECO:0007669"/>
    <property type="project" value="UniProtKB-KW"/>
</dbReference>
<evidence type="ECO:0000259" key="6">
    <source>
        <dbReference type="Pfam" id="PF02492"/>
    </source>
</evidence>